<dbReference type="PANTHER" id="PTHR45947">
    <property type="entry name" value="SULFOQUINOVOSYL TRANSFERASE SQD2"/>
    <property type="match status" value="1"/>
</dbReference>
<dbReference type="GO" id="GO:1903509">
    <property type="term" value="P:liposaccharide metabolic process"/>
    <property type="evidence" value="ECO:0007669"/>
    <property type="project" value="UniProtKB-ARBA"/>
</dbReference>
<comment type="caution">
    <text evidence="5">The sequence shown here is derived from an EMBL/GenBank/DDBJ whole genome shotgun (WGS) entry which is preliminary data.</text>
</comment>
<dbReference type="Pfam" id="PF13439">
    <property type="entry name" value="Glyco_transf_4"/>
    <property type="match status" value="1"/>
</dbReference>
<accession>H5TKG9</accession>
<dbReference type="Gene3D" id="3.40.50.2000">
    <property type="entry name" value="Glycogen Phosphorylase B"/>
    <property type="match status" value="2"/>
</dbReference>
<dbReference type="AlphaFoldDB" id="H5TKG9"/>
<evidence type="ECO:0000256" key="1">
    <source>
        <dbReference type="ARBA" id="ARBA00022676"/>
    </source>
</evidence>
<organism evidence="5 6">
    <name type="scientific">Gordonia otitidis (strain DSM 44809 / CCUG 52243 / JCM 12355 / NBRC 100426 / IFM 10032)</name>
    <dbReference type="NCBI Taxonomy" id="1108044"/>
    <lineage>
        <taxon>Bacteria</taxon>
        <taxon>Bacillati</taxon>
        <taxon>Actinomycetota</taxon>
        <taxon>Actinomycetes</taxon>
        <taxon>Mycobacteriales</taxon>
        <taxon>Gordoniaceae</taxon>
        <taxon>Gordonia</taxon>
    </lineage>
</organism>
<sequence>MQTIRKAAAPFDVLHSNWLFTHVDTVLAGRLSKKPVIVELHDIVPPGPGRYILTEAASRASVSISVSDAVRRQLGRAAQGNAVTIHQGIDTAVFRPGAKDAALRAQLAQGDTSVTIAAVIGRLDPGKGVEYAIDAVAIANRDFGCDIHLAVLGAPAVDDGSYAESIRAHAQRVLPNKHTFLPPREDVVNILRSIDLLLAPSINEPFGLIVAEAQSVGVPAVVSDSGGLPEFVLDRETGYVVTAGDPLCIARAINNLLSDPISASLMSAAARDHMVSGFDIRRRAERVREQYWSVVSGEYRS</sequence>
<gene>
    <name evidence="5" type="ORF">GOOTI_090_00060</name>
</gene>
<reference evidence="5" key="1">
    <citation type="submission" date="2012-02" db="EMBL/GenBank/DDBJ databases">
        <title>Whole genome shotgun sequence of Gordonia otitidis NBRC 100426.</title>
        <authorList>
            <person name="Yoshida I."/>
            <person name="Hosoyama A."/>
            <person name="Tsuchikane K."/>
            <person name="Katsumata H."/>
            <person name="Yamazaki S."/>
            <person name="Fujita N."/>
        </authorList>
    </citation>
    <scope>NUCLEOTIDE SEQUENCE [LARGE SCALE GENOMIC DNA]</scope>
    <source>
        <strain evidence="5">NBRC 100426</strain>
    </source>
</reference>
<evidence type="ECO:0000313" key="6">
    <source>
        <dbReference type="Proteomes" id="UP000005038"/>
    </source>
</evidence>
<dbReference type="CDD" id="cd03801">
    <property type="entry name" value="GT4_PimA-like"/>
    <property type="match status" value="1"/>
</dbReference>
<dbReference type="InterPro" id="IPR050194">
    <property type="entry name" value="Glycosyltransferase_grp1"/>
</dbReference>
<feature type="domain" description="Glycosyltransferase subfamily 4-like N-terminal" evidence="4">
    <location>
        <begin position="8"/>
        <end position="92"/>
    </location>
</feature>
<dbReference type="GO" id="GO:1901137">
    <property type="term" value="P:carbohydrate derivative biosynthetic process"/>
    <property type="evidence" value="ECO:0007669"/>
    <property type="project" value="UniProtKB-ARBA"/>
</dbReference>
<keyword evidence="6" id="KW-1185">Reference proteome</keyword>
<proteinExistence type="predicted"/>
<name>H5TKG9_GORO1</name>
<evidence type="ECO:0000259" key="4">
    <source>
        <dbReference type="Pfam" id="PF13439"/>
    </source>
</evidence>
<evidence type="ECO:0000256" key="2">
    <source>
        <dbReference type="ARBA" id="ARBA00022679"/>
    </source>
</evidence>
<dbReference type="GO" id="GO:0016757">
    <property type="term" value="F:glycosyltransferase activity"/>
    <property type="evidence" value="ECO:0007669"/>
    <property type="project" value="UniProtKB-KW"/>
</dbReference>
<dbReference type="STRING" id="1108044.GOOTI_090_00060"/>
<dbReference type="InterPro" id="IPR028098">
    <property type="entry name" value="Glyco_trans_4-like_N"/>
</dbReference>
<dbReference type="PANTHER" id="PTHR45947:SF3">
    <property type="entry name" value="SULFOQUINOVOSYL TRANSFERASE SQD2"/>
    <property type="match status" value="1"/>
</dbReference>
<dbReference type="EMBL" id="BAFB01000090">
    <property type="protein sequence ID" value="GAB33977.1"/>
    <property type="molecule type" value="Genomic_DNA"/>
</dbReference>
<dbReference type="Pfam" id="PF00534">
    <property type="entry name" value="Glycos_transf_1"/>
    <property type="match status" value="1"/>
</dbReference>
<dbReference type="SUPFAM" id="SSF53756">
    <property type="entry name" value="UDP-Glycosyltransferase/glycogen phosphorylase"/>
    <property type="match status" value="1"/>
</dbReference>
<evidence type="ECO:0000313" key="5">
    <source>
        <dbReference type="EMBL" id="GAB33977.1"/>
    </source>
</evidence>
<evidence type="ECO:0000259" key="3">
    <source>
        <dbReference type="Pfam" id="PF00534"/>
    </source>
</evidence>
<dbReference type="Proteomes" id="UP000005038">
    <property type="component" value="Unassembled WGS sequence"/>
</dbReference>
<protein>
    <submittedName>
        <fullName evidence="5">Glycosyltransferase</fullName>
    </submittedName>
</protein>
<keyword evidence="2" id="KW-0808">Transferase</keyword>
<feature type="domain" description="Glycosyl transferase family 1" evidence="3">
    <location>
        <begin position="115"/>
        <end position="272"/>
    </location>
</feature>
<dbReference type="InterPro" id="IPR001296">
    <property type="entry name" value="Glyco_trans_1"/>
</dbReference>
<keyword evidence="1" id="KW-0328">Glycosyltransferase</keyword>